<feature type="region of interest" description="Disordered" evidence="1">
    <location>
        <begin position="1"/>
        <end position="27"/>
    </location>
</feature>
<keyword evidence="3" id="KW-1185">Reference proteome</keyword>
<reference evidence="2 3" key="1">
    <citation type="submission" date="2011-05" db="EMBL/GenBank/DDBJ databases">
        <title>Complete sequence of plasmid 1 of Frankia symbiont of Datisca glomerata.</title>
        <authorList>
            <consortium name="US DOE Joint Genome Institute"/>
            <person name="Lucas S."/>
            <person name="Han J."/>
            <person name="Lapidus A."/>
            <person name="Cheng J.-F."/>
            <person name="Goodwin L."/>
            <person name="Pitluck S."/>
            <person name="Peters L."/>
            <person name="Mikhailova N."/>
            <person name="Chertkov O."/>
            <person name="Teshima H."/>
            <person name="Han C."/>
            <person name="Tapia R."/>
            <person name="Land M."/>
            <person name="Hauser L."/>
            <person name="Kyrpides N."/>
            <person name="Ivanova N."/>
            <person name="Pagani I."/>
            <person name="Berry A."/>
            <person name="Pawlowski K."/>
            <person name="Persson T."/>
            <person name="Vanden Heuvel B."/>
            <person name="Benson D."/>
            <person name="Woyke T."/>
        </authorList>
    </citation>
    <scope>NUCLEOTIDE SEQUENCE [LARGE SCALE GENOMIC DNA]</scope>
    <source>
        <strain evidence="3">4085684</strain>
        <plasmid evidence="2 3">pFSYMDG01</plasmid>
    </source>
</reference>
<dbReference type="HOGENOM" id="CLU_2769854_0_0_11"/>
<accession>F8B6R5</accession>
<protein>
    <submittedName>
        <fullName evidence="2">Uncharacterized protein</fullName>
    </submittedName>
</protein>
<organism evidence="2 3">
    <name type="scientific">Candidatus Protofrankia datiscae</name>
    <dbReference type="NCBI Taxonomy" id="2716812"/>
    <lineage>
        <taxon>Bacteria</taxon>
        <taxon>Bacillati</taxon>
        <taxon>Actinomycetota</taxon>
        <taxon>Actinomycetes</taxon>
        <taxon>Frankiales</taxon>
        <taxon>Frankiaceae</taxon>
        <taxon>Protofrankia</taxon>
    </lineage>
</organism>
<evidence type="ECO:0000313" key="2">
    <source>
        <dbReference type="EMBL" id="AEH11798.1"/>
    </source>
</evidence>
<name>F8B6R5_9ACTN</name>
<gene>
    <name evidence="2" type="ordered locus">FsymDg_4551</name>
</gene>
<keyword evidence="2" id="KW-0614">Plasmid</keyword>
<dbReference type="EMBL" id="CP002802">
    <property type="protein sequence ID" value="AEH11798.1"/>
    <property type="molecule type" value="Genomic_DNA"/>
</dbReference>
<sequence>MKIPGFSTRADGKTRSNLISNPATGQDRSAVKAVRRALGAVTECPTCGGVGSIGKGGHCADDWHKNCGH</sequence>
<feature type="compositionally biased region" description="Polar residues" evidence="1">
    <location>
        <begin position="15"/>
        <end position="27"/>
    </location>
</feature>
<dbReference type="Proteomes" id="UP000001549">
    <property type="component" value="Plasmid pFSYMDG01"/>
</dbReference>
<evidence type="ECO:0000256" key="1">
    <source>
        <dbReference type="SAM" id="MobiDB-lite"/>
    </source>
</evidence>
<geneLocation type="plasmid" evidence="2 3">
    <name>pFSYMDG01</name>
</geneLocation>
<dbReference type="KEGG" id="fsy:FsymDg_4551"/>
<proteinExistence type="predicted"/>
<dbReference type="RefSeq" id="WP_013878172.1">
    <property type="nucleotide sequence ID" value="NC_015664.1"/>
</dbReference>
<dbReference type="AlphaFoldDB" id="F8B6R5"/>
<evidence type="ECO:0000313" key="3">
    <source>
        <dbReference type="Proteomes" id="UP000001549"/>
    </source>
</evidence>